<feature type="domain" description="EamA" evidence="6">
    <location>
        <begin position="21"/>
        <end position="151"/>
    </location>
</feature>
<proteinExistence type="predicted"/>
<comment type="caution">
    <text evidence="7">The sequence shown here is derived from an EMBL/GenBank/DDBJ whole genome shotgun (WGS) entry which is preliminary data.</text>
</comment>
<evidence type="ECO:0000313" key="7">
    <source>
        <dbReference type="EMBL" id="MFD2260351.1"/>
    </source>
</evidence>
<name>A0ABW5DIM2_9HYPH</name>
<feature type="transmembrane region" description="Helical" evidence="5">
    <location>
        <begin position="21"/>
        <end position="40"/>
    </location>
</feature>
<feature type="transmembrane region" description="Helical" evidence="5">
    <location>
        <begin position="162"/>
        <end position="181"/>
    </location>
</feature>
<evidence type="ECO:0000259" key="6">
    <source>
        <dbReference type="Pfam" id="PF00892"/>
    </source>
</evidence>
<keyword evidence="8" id="KW-1185">Reference proteome</keyword>
<accession>A0ABW5DIM2</accession>
<dbReference type="InterPro" id="IPR050638">
    <property type="entry name" value="AA-Vitamin_Transporters"/>
</dbReference>
<evidence type="ECO:0000256" key="1">
    <source>
        <dbReference type="ARBA" id="ARBA00004141"/>
    </source>
</evidence>
<comment type="subcellular location">
    <subcellularLocation>
        <location evidence="1">Membrane</location>
        <topology evidence="1">Multi-pass membrane protein</topology>
    </subcellularLocation>
</comment>
<evidence type="ECO:0000256" key="4">
    <source>
        <dbReference type="ARBA" id="ARBA00023136"/>
    </source>
</evidence>
<evidence type="ECO:0000256" key="5">
    <source>
        <dbReference type="SAM" id="Phobius"/>
    </source>
</evidence>
<dbReference type="InterPro" id="IPR000620">
    <property type="entry name" value="EamA_dom"/>
</dbReference>
<dbReference type="PANTHER" id="PTHR32322:SF9">
    <property type="entry name" value="AMINO-ACID METABOLITE EFFLUX PUMP-RELATED"/>
    <property type="match status" value="1"/>
</dbReference>
<organism evidence="7 8">
    <name type="scientific">Chelativorans composti</name>
    <dbReference type="NCBI Taxonomy" id="768533"/>
    <lineage>
        <taxon>Bacteria</taxon>
        <taxon>Pseudomonadati</taxon>
        <taxon>Pseudomonadota</taxon>
        <taxon>Alphaproteobacteria</taxon>
        <taxon>Hyphomicrobiales</taxon>
        <taxon>Phyllobacteriaceae</taxon>
        <taxon>Chelativorans</taxon>
    </lineage>
</organism>
<dbReference type="SUPFAM" id="SSF103481">
    <property type="entry name" value="Multidrug resistance efflux transporter EmrE"/>
    <property type="match status" value="2"/>
</dbReference>
<reference evidence="8" key="1">
    <citation type="journal article" date="2019" name="Int. J. Syst. Evol. Microbiol.">
        <title>The Global Catalogue of Microorganisms (GCM) 10K type strain sequencing project: providing services to taxonomists for standard genome sequencing and annotation.</title>
        <authorList>
            <consortium name="The Broad Institute Genomics Platform"/>
            <consortium name="The Broad Institute Genome Sequencing Center for Infectious Disease"/>
            <person name="Wu L."/>
            <person name="Ma J."/>
        </authorList>
    </citation>
    <scope>NUCLEOTIDE SEQUENCE [LARGE SCALE GENOMIC DNA]</scope>
    <source>
        <strain evidence="8">KCTC 23707</strain>
    </source>
</reference>
<feature type="transmembrane region" description="Helical" evidence="5">
    <location>
        <begin position="105"/>
        <end position="126"/>
    </location>
</feature>
<dbReference type="InterPro" id="IPR037185">
    <property type="entry name" value="EmrE-like"/>
</dbReference>
<dbReference type="RefSeq" id="WP_165278566.1">
    <property type="nucleotide sequence ID" value="NZ_BAABGS010000021.1"/>
</dbReference>
<keyword evidence="3 5" id="KW-1133">Transmembrane helix</keyword>
<dbReference type="PANTHER" id="PTHR32322">
    <property type="entry name" value="INNER MEMBRANE TRANSPORTER"/>
    <property type="match status" value="1"/>
</dbReference>
<gene>
    <name evidence="7" type="ORF">ACFSMZ_11320</name>
</gene>
<feature type="transmembrane region" description="Helical" evidence="5">
    <location>
        <begin position="283"/>
        <end position="302"/>
    </location>
</feature>
<protein>
    <submittedName>
        <fullName evidence="7">DMT family transporter</fullName>
    </submittedName>
</protein>
<evidence type="ECO:0000256" key="3">
    <source>
        <dbReference type="ARBA" id="ARBA00022989"/>
    </source>
</evidence>
<feature type="transmembrane region" description="Helical" evidence="5">
    <location>
        <begin position="138"/>
        <end position="156"/>
    </location>
</feature>
<sequence>MDEAFINSRPTSSVSMQNWSLILLLGAIWGGSFFFARIAVQEIPPLPLVMIRVALAAIALQVWLLFTGPSFRLALPRAGSFFVLATINAVIPFSLMFIGQTEIGAGLASILNATTPFWTAIIAQLFRVEERLSMTKIAGILLGILGTAVMIGPGLAESLGGPLWAKLALIGTAISYGFGATYARRLSDIPAPVVAAGQFTASAIIMVPIVLIFYGTDSFFNASATAWGSVLALSLVTTAFAYLIYFKLLQTVGPTNTSLVTLIVPASAILLGALFLGEHLESFEIAGMALIGFGLLVGDGRVRIRPTVH</sequence>
<evidence type="ECO:0000256" key="2">
    <source>
        <dbReference type="ARBA" id="ARBA00022692"/>
    </source>
</evidence>
<keyword evidence="2 5" id="KW-0812">Transmembrane</keyword>
<feature type="domain" description="EamA" evidence="6">
    <location>
        <begin position="164"/>
        <end position="296"/>
    </location>
</feature>
<dbReference type="Proteomes" id="UP001597373">
    <property type="component" value="Unassembled WGS sequence"/>
</dbReference>
<feature type="transmembrane region" description="Helical" evidence="5">
    <location>
        <begin position="46"/>
        <end position="66"/>
    </location>
</feature>
<dbReference type="Pfam" id="PF00892">
    <property type="entry name" value="EamA"/>
    <property type="match status" value="2"/>
</dbReference>
<dbReference type="EMBL" id="JBHUIR010000038">
    <property type="protein sequence ID" value="MFD2260351.1"/>
    <property type="molecule type" value="Genomic_DNA"/>
</dbReference>
<evidence type="ECO:0000313" key="8">
    <source>
        <dbReference type="Proteomes" id="UP001597373"/>
    </source>
</evidence>
<feature type="transmembrane region" description="Helical" evidence="5">
    <location>
        <begin position="78"/>
        <end position="99"/>
    </location>
</feature>
<feature type="transmembrane region" description="Helical" evidence="5">
    <location>
        <begin position="226"/>
        <end position="246"/>
    </location>
</feature>
<keyword evidence="4 5" id="KW-0472">Membrane</keyword>
<feature type="transmembrane region" description="Helical" evidence="5">
    <location>
        <begin position="193"/>
        <end position="214"/>
    </location>
</feature>
<feature type="transmembrane region" description="Helical" evidence="5">
    <location>
        <begin position="258"/>
        <end position="277"/>
    </location>
</feature>